<dbReference type="PANTHER" id="PTHR43300:SF11">
    <property type="entry name" value="ACETYLTRANSFERASE RV3034C-RELATED"/>
    <property type="match status" value="1"/>
</dbReference>
<keyword evidence="1" id="KW-0808">Transferase</keyword>
<dbReference type="InterPro" id="IPR050179">
    <property type="entry name" value="Trans_hexapeptide_repeat"/>
</dbReference>
<evidence type="ECO:0000256" key="1">
    <source>
        <dbReference type="ARBA" id="ARBA00022679"/>
    </source>
</evidence>
<evidence type="ECO:0000313" key="4">
    <source>
        <dbReference type="Proteomes" id="UP000800981"/>
    </source>
</evidence>
<evidence type="ECO:0008006" key="5">
    <source>
        <dbReference type="Google" id="ProtNLM"/>
    </source>
</evidence>
<dbReference type="PANTHER" id="PTHR43300">
    <property type="entry name" value="ACETYLTRANSFERASE"/>
    <property type="match status" value="1"/>
</dbReference>
<dbReference type="InterPro" id="IPR018357">
    <property type="entry name" value="Hexapep_transf_CS"/>
</dbReference>
<dbReference type="EMBL" id="JAANNP010000002">
    <property type="protein sequence ID" value="NHC13441.1"/>
    <property type="molecule type" value="Genomic_DNA"/>
</dbReference>
<evidence type="ECO:0000313" key="3">
    <source>
        <dbReference type="EMBL" id="NHC13441.1"/>
    </source>
</evidence>
<sequence>MRRRIMAIAVRGRQLLTHWSVLRLRITTRARGCKLHVNVHPTAVIGTGVHLFARGPKAVTLLVGAGSVLESGVIVRLIDGASIRLGDDVTVRRGSVLNVAGELELEGRNLISWHSVVHCAERVVFAEMAGTGEGVSVVDSDHYREGPDDHWYHRARTAPVSIGRNSWLAAKSTVTRGVRIGANVTVAAHSVVREDVPDSAVVAGVPARIVGRATA</sequence>
<keyword evidence="2" id="KW-0677">Repeat</keyword>
<organism evidence="3 4">
    <name type="scientific">Motilibacter deserti</name>
    <dbReference type="NCBI Taxonomy" id="2714956"/>
    <lineage>
        <taxon>Bacteria</taxon>
        <taxon>Bacillati</taxon>
        <taxon>Actinomycetota</taxon>
        <taxon>Actinomycetes</taxon>
        <taxon>Motilibacterales</taxon>
        <taxon>Motilibacteraceae</taxon>
        <taxon>Motilibacter</taxon>
    </lineage>
</organism>
<dbReference type="Pfam" id="PF00132">
    <property type="entry name" value="Hexapep"/>
    <property type="match status" value="1"/>
</dbReference>
<name>A0ABX0GUQ4_9ACTN</name>
<accession>A0ABX0GUQ4</accession>
<dbReference type="RefSeq" id="WP_166279849.1">
    <property type="nucleotide sequence ID" value="NZ_JAANNP010000002.1"/>
</dbReference>
<dbReference type="InterPro" id="IPR011004">
    <property type="entry name" value="Trimer_LpxA-like_sf"/>
</dbReference>
<dbReference type="PROSITE" id="PS00101">
    <property type="entry name" value="HEXAPEP_TRANSFERASES"/>
    <property type="match status" value="1"/>
</dbReference>
<dbReference type="Proteomes" id="UP000800981">
    <property type="component" value="Unassembled WGS sequence"/>
</dbReference>
<reference evidence="3 4" key="1">
    <citation type="submission" date="2020-03" db="EMBL/GenBank/DDBJ databases">
        <title>Two novel Motilibacter sp.</title>
        <authorList>
            <person name="Liu S."/>
        </authorList>
    </citation>
    <scope>NUCLEOTIDE SEQUENCE [LARGE SCALE GENOMIC DNA]</scope>
    <source>
        <strain evidence="3 4">E257</strain>
    </source>
</reference>
<protein>
    <recommendedName>
        <fullName evidence="5">Acyltransferase</fullName>
    </recommendedName>
</protein>
<dbReference type="Gene3D" id="2.160.10.10">
    <property type="entry name" value="Hexapeptide repeat proteins"/>
    <property type="match status" value="1"/>
</dbReference>
<comment type="caution">
    <text evidence="3">The sequence shown here is derived from an EMBL/GenBank/DDBJ whole genome shotgun (WGS) entry which is preliminary data.</text>
</comment>
<proteinExistence type="predicted"/>
<keyword evidence="4" id="KW-1185">Reference proteome</keyword>
<gene>
    <name evidence="3" type="ORF">G9H71_06555</name>
</gene>
<dbReference type="InterPro" id="IPR001451">
    <property type="entry name" value="Hexapep"/>
</dbReference>
<dbReference type="CDD" id="cd04647">
    <property type="entry name" value="LbH_MAT_like"/>
    <property type="match status" value="1"/>
</dbReference>
<dbReference type="SUPFAM" id="SSF51161">
    <property type="entry name" value="Trimeric LpxA-like enzymes"/>
    <property type="match status" value="1"/>
</dbReference>
<evidence type="ECO:0000256" key="2">
    <source>
        <dbReference type="ARBA" id="ARBA00022737"/>
    </source>
</evidence>